<dbReference type="EMBL" id="RSCK01000043">
    <property type="protein sequence ID" value="RUT10404.1"/>
    <property type="molecule type" value="Genomic_DNA"/>
</dbReference>
<dbReference type="InterPro" id="IPR001915">
    <property type="entry name" value="Peptidase_M48"/>
</dbReference>
<organism evidence="8 9">
    <name type="scientific">Chroococcidiopsis cubana SAG 39.79</name>
    <dbReference type="NCBI Taxonomy" id="388085"/>
    <lineage>
        <taxon>Bacteria</taxon>
        <taxon>Bacillati</taxon>
        <taxon>Cyanobacteriota</taxon>
        <taxon>Cyanophyceae</taxon>
        <taxon>Chroococcidiopsidales</taxon>
        <taxon>Chroococcidiopsidaceae</taxon>
        <taxon>Chroococcidiopsis</taxon>
    </lineage>
</organism>
<dbReference type="Gene3D" id="3.30.2010.10">
    <property type="entry name" value="Metalloproteases ('zincins'), catalytic domain"/>
    <property type="match status" value="1"/>
</dbReference>
<evidence type="ECO:0000313" key="8">
    <source>
        <dbReference type="EMBL" id="RUT10404.1"/>
    </source>
</evidence>
<evidence type="ECO:0000256" key="3">
    <source>
        <dbReference type="ARBA" id="ARBA00022801"/>
    </source>
</evidence>
<evidence type="ECO:0000256" key="4">
    <source>
        <dbReference type="ARBA" id="ARBA00022833"/>
    </source>
</evidence>
<proteinExistence type="inferred from homology"/>
<keyword evidence="4 6" id="KW-0862">Zinc</keyword>
<dbReference type="PANTHER" id="PTHR22726">
    <property type="entry name" value="METALLOENDOPEPTIDASE OMA1"/>
    <property type="match status" value="1"/>
</dbReference>
<keyword evidence="5 6" id="KW-0482">Metalloprotease</keyword>
<dbReference type="GO" id="GO:0004222">
    <property type="term" value="F:metalloendopeptidase activity"/>
    <property type="evidence" value="ECO:0007669"/>
    <property type="project" value="InterPro"/>
</dbReference>
<comment type="similarity">
    <text evidence="6">Belongs to the peptidase M48 family.</text>
</comment>
<protein>
    <submittedName>
        <fullName evidence="8">Peptidase</fullName>
    </submittedName>
</protein>
<evidence type="ECO:0000256" key="2">
    <source>
        <dbReference type="ARBA" id="ARBA00022723"/>
    </source>
</evidence>
<name>A0AB37UHB5_9CYAN</name>
<dbReference type="Proteomes" id="UP000282574">
    <property type="component" value="Unassembled WGS sequence"/>
</dbReference>
<keyword evidence="1 6" id="KW-0645">Protease</keyword>
<reference evidence="8 9" key="1">
    <citation type="journal article" date="2019" name="Genome Biol. Evol.">
        <title>Day and night: Metabolic profiles and evolutionary relationships of six axenic non-marine cyanobacteria.</title>
        <authorList>
            <person name="Will S.E."/>
            <person name="Henke P."/>
            <person name="Boedeker C."/>
            <person name="Huang S."/>
            <person name="Brinkmann H."/>
            <person name="Rohde M."/>
            <person name="Jarek M."/>
            <person name="Friedl T."/>
            <person name="Seufert S."/>
            <person name="Schumacher M."/>
            <person name="Overmann J."/>
            <person name="Neumann-Schaal M."/>
            <person name="Petersen J."/>
        </authorList>
    </citation>
    <scope>NUCLEOTIDE SEQUENCE [LARGE SCALE GENOMIC DNA]</scope>
    <source>
        <strain evidence="8 9">SAG 39.79</strain>
    </source>
</reference>
<keyword evidence="2" id="KW-0479">Metal-binding</keyword>
<sequence>MSNIPRSHRPWFYPLITSSVAIGVVVGAPQSAPAAPLWELLLRGAQVYQLYNVSDKEEVQLGKQINQQLIGEQFQLYNNARVNNYIDRIGQRLAKNSTRPDIPYTFQVVKDDSINAFATAGGYVYVTTGLLKAADNEAQLAGVLAHEIGHITERHLIEQMRETAIARGLASAAGLDESTAVQLGVELALRRPNSRSDEFQADARGVQTLGKAGYAQVAMINFLEKLRSQRSVPTFLSTHPATGDRIARLEKIIDSQQANRGQGLNESYYQAQTQPLN</sequence>
<dbReference type="Pfam" id="PF01435">
    <property type="entry name" value="Peptidase_M48"/>
    <property type="match status" value="1"/>
</dbReference>
<dbReference type="RefSeq" id="WP_127023945.1">
    <property type="nucleotide sequence ID" value="NZ_JAVKZF010000001.1"/>
</dbReference>
<keyword evidence="3 6" id="KW-0378">Hydrolase</keyword>
<feature type="domain" description="Peptidase M48" evidence="7">
    <location>
        <begin position="82"/>
        <end position="252"/>
    </location>
</feature>
<keyword evidence="9" id="KW-1185">Reference proteome</keyword>
<dbReference type="GO" id="GO:0016020">
    <property type="term" value="C:membrane"/>
    <property type="evidence" value="ECO:0007669"/>
    <property type="project" value="TreeGrafter"/>
</dbReference>
<comment type="cofactor">
    <cofactor evidence="6">
        <name>Zn(2+)</name>
        <dbReference type="ChEBI" id="CHEBI:29105"/>
    </cofactor>
    <text evidence="6">Binds 1 zinc ion per subunit.</text>
</comment>
<dbReference type="PANTHER" id="PTHR22726:SF1">
    <property type="entry name" value="METALLOENDOPEPTIDASE OMA1, MITOCHONDRIAL"/>
    <property type="match status" value="1"/>
</dbReference>
<dbReference type="AlphaFoldDB" id="A0AB37UHB5"/>
<evidence type="ECO:0000313" key="9">
    <source>
        <dbReference type="Proteomes" id="UP000282574"/>
    </source>
</evidence>
<evidence type="ECO:0000259" key="7">
    <source>
        <dbReference type="Pfam" id="PF01435"/>
    </source>
</evidence>
<dbReference type="GO" id="GO:0051603">
    <property type="term" value="P:proteolysis involved in protein catabolic process"/>
    <property type="evidence" value="ECO:0007669"/>
    <property type="project" value="TreeGrafter"/>
</dbReference>
<evidence type="ECO:0000256" key="1">
    <source>
        <dbReference type="ARBA" id="ARBA00022670"/>
    </source>
</evidence>
<gene>
    <name evidence="8" type="ORF">DSM107010_42920</name>
</gene>
<accession>A0AB37UHB5</accession>
<dbReference type="GO" id="GO:0046872">
    <property type="term" value="F:metal ion binding"/>
    <property type="evidence" value="ECO:0007669"/>
    <property type="project" value="UniProtKB-KW"/>
</dbReference>
<dbReference type="CDD" id="cd07333">
    <property type="entry name" value="M48C_bepA_like"/>
    <property type="match status" value="1"/>
</dbReference>
<dbReference type="InterPro" id="IPR051156">
    <property type="entry name" value="Mito/Outer_Membr_Metalloprot"/>
</dbReference>
<evidence type="ECO:0000256" key="5">
    <source>
        <dbReference type="ARBA" id="ARBA00023049"/>
    </source>
</evidence>
<comment type="caution">
    <text evidence="8">The sequence shown here is derived from an EMBL/GenBank/DDBJ whole genome shotgun (WGS) entry which is preliminary data.</text>
</comment>
<evidence type="ECO:0000256" key="6">
    <source>
        <dbReference type="RuleBase" id="RU003983"/>
    </source>
</evidence>